<sequence length="267" mass="29478">MSSIPNLGFGTFRLKGDAAYEAVSSALKAGFRHIDTAQAYDNEAEVGRAIADSGIAREELFVTTKVWMSNYDDAHFLDSVRDSLKKLQLDAVDLLLLHWPDESGRVEMATYLTLLKEAKDQGLTRMIGVSNFTNAQLDQAVSILGAGEIATNQVEIHPFLQNRKVIEKARQHRIRLTGYMPLAVGKVMEDDTLRSIAETHGVSPADIALAWQLQQGFVTIPSSTNPAHIESNLNARELTLSDEEMAAIAKLDRGERIANPEFAPDWD</sequence>
<evidence type="ECO:0000256" key="2">
    <source>
        <dbReference type="ARBA" id="ARBA00022857"/>
    </source>
</evidence>
<feature type="binding site" evidence="6">
    <location>
        <position position="98"/>
    </location>
    <ligand>
        <name>substrate</name>
    </ligand>
</feature>
<dbReference type="PANTHER" id="PTHR43827">
    <property type="entry name" value="2,5-DIKETO-D-GLUCONIC ACID REDUCTASE"/>
    <property type="match status" value="1"/>
</dbReference>
<evidence type="ECO:0000313" key="9">
    <source>
        <dbReference type="EMBL" id="EAR09245.1"/>
    </source>
</evidence>
<evidence type="ECO:0000259" key="8">
    <source>
        <dbReference type="Pfam" id="PF00248"/>
    </source>
</evidence>
<evidence type="ECO:0000256" key="7">
    <source>
        <dbReference type="PIRSR" id="PIRSR000097-3"/>
    </source>
</evidence>
<dbReference type="PANTHER" id="PTHR43827:SF3">
    <property type="entry name" value="NADP-DEPENDENT OXIDOREDUCTASE DOMAIN-CONTAINING PROTEIN"/>
    <property type="match status" value="1"/>
</dbReference>
<dbReference type="STRING" id="314283.MED297_07178"/>
<reference evidence="9 10" key="1">
    <citation type="submission" date="2006-02" db="EMBL/GenBank/DDBJ databases">
        <authorList>
            <person name="Pinhassi J."/>
            <person name="Pedros-Alio C."/>
            <person name="Ferriera S."/>
            <person name="Johnson J."/>
            <person name="Kravitz S."/>
            <person name="Halpern A."/>
            <person name="Remington K."/>
            <person name="Beeson K."/>
            <person name="Tran B."/>
            <person name="Rogers Y.-H."/>
            <person name="Friedman R."/>
            <person name="Venter J.C."/>
        </authorList>
    </citation>
    <scope>NUCLEOTIDE SEQUENCE [LARGE SCALE GENOMIC DNA]</scope>
    <source>
        <strain evidence="9 10">MED297</strain>
    </source>
</reference>
<feature type="domain" description="NADP-dependent oxidoreductase" evidence="8">
    <location>
        <begin position="7"/>
        <end position="252"/>
    </location>
</feature>
<comment type="similarity">
    <text evidence="1">Belongs to the aldo/keto reductase family.</text>
</comment>
<dbReference type="GO" id="GO:0051596">
    <property type="term" value="P:methylglyoxal catabolic process"/>
    <property type="evidence" value="ECO:0007669"/>
    <property type="project" value="TreeGrafter"/>
</dbReference>
<organism evidence="9 10">
    <name type="scientific">Reinekea blandensis MED297</name>
    <dbReference type="NCBI Taxonomy" id="314283"/>
    <lineage>
        <taxon>Bacteria</taxon>
        <taxon>Pseudomonadati</taxon>
        <taxon>Pseudomonadota</taxon>
        <taxon>Gammaproteobacteria</taxon>
        <taxon>Oceanospirillales</taxon>
        <taxon>Saccharospirillaceae</taxon>
        <taxon>Reinekea</taxon>
    </lineage>
</organism>
<gene>
    <name evidence="9" type="ORF">MED297_07178</name>
</gene>
<dbReference type="InterPro" id="IPR023210">
    <property type="entry name" value="NADP_OxRdtase_dom"/>
</dbReference>
<evidence type="ECO:0000256" key="3">
    <source>
        <dbReference type="ARBA" id="ARBA00023002"/>
    </source>
</evidence>
<dbReference type="EMBL" id="AAOE01000012">
    <property type="protein sequence ID" value="EAR09245.1"/>
    <property type="molecule type" value="Genomic_DNA"/>
</dbReference>
<dbReference type="NCBIfam" id="NF008377">
    <property type="entry name" value="PRK11172.1"/>
    <property type="match status" value="1"/>
</dbReference>
<name>A4BFD2_9GAMM</name>
<keyword evidence="2" id="KW-0521">NADP</keyword>
<dbReference type="PROSITE" id="PS00798">
    <property type="entry name" value="ALDOKETO_REDUCTASE_1"/>
    <property type="match status" value="1"/>
</dbReference>
<dbReference type="RefSeq" id="WP_008045364.1">
    <property type="nucleotide sequence ID" value="NZ_CH724152.1"/>
</dbReference>
<dbReference type="FunFam" id="3.20.20.100:FF:000002">
    <property type="entry name" value="2,5-diketo-D-gluconic acid reductase A"/>
    <property type="match status" value="1"/>
</dbReference>
<dbReference type="Pfam" id="PF00248">
    <property type="entry name" value="Aldo_ket_red"/>
    <property type="match status" value="1"/>
</dbReference>
<comment type="caution">
    <text evidence="9">The sequence shown here is derived from an EMBL/GenBank/DDBJ whole genome shotgun (WGS) entry which is preliminary data.</text>
</comment>
<evidence type="ECO:0000313" key="10">
    <source>
        <dbReference type="Proteomes" id="UP000005953"/>
    </source>
</evidence>
<evidence type="ECO:0000256" key="6">
    <source>
        <dbReference type="PIRSR" id="PIRSR000097-2"/>
    </source>
</evidence>
<dbReference type="HOGENOM" id="CLU_023205_0_1_6"/>
<dbReference type="InterPro" id="IPR036812">
    <property type="entry name" value="NAD(P)_OxRdtase_dom_sf"/>
</dbReference>
<dbReference type="PROSITE" id="PS00062">
    <property type="entry name" value="ALDOKETO_REDUCTASE_2"/>
    <property type="match status" value="1"/>
</dbReference>
<comment type="catalytic activity">
    <reaction evidence="4">
        <text>hydroxyacetone + NADP(+) = methylglyoxal + NADPH + H(+)</text>
        <dbReference type="Rhea" id="RHEA:27986"/>
        <dbReference type="ChEBI" id="CHEBI:15378"/>
        <dbReference type="ChEBI" id="CHEBI:17158"/>
        <dbReference type="ChEBI" id="CHEBI:27957"/>
        <dbReference type="ChEBI" id="CHEBI:57783"/>
        <dbReference type="ChEBI" id="CHEBI:58349"/>
    </reaction>
</comment>
<evidence type="ECO:0000256" key="5">
    <source>
        <dbReference type="PIRSR" id="PIRSR000097-1"/>
    </source>
</evidence>
<feature type="active site" description="Proton donor" evidence="5">
    <location>
        <position position="40"/>
    </location>
</feature>
<proteinExistence type="inferred from homology"/>
<dbReference type="SUPFAM" id="SSF51430">
    <property type="entry name" value="NAD(P)-linked oxidoreductase"/>
    <property type="match status" value="1"/>
</dbReference>
<dbReference type="OrthoDB" id="9804790at2"/>
<dbReference type="GO" id="GO:1990002">
    <property type="term" value="F:methylglyoxal reductase (NADPH) (acetol producing) activity"/>
    <property type="evidence" value="ECO:0007669"/>
    <property type="project" value="TreeGrafter"/>
</dbReference>
<dbReference type="Proteomes" id="UP000005953">
    <property type="component" value="Unassembled WGS sequence"/>
</dbReference>
<dbReference type="InterPro" id="IPR018170">
    <property type="entry name" value="Aldo/ket_reductase_CS"/>
</dbReference>
<keyword evidence="10" id="KW-1185">Reference proteome</keyword>
<dbReference type="AlphaFoldDB" id="A4BFD2"/>
<dbReference type="InterPro" id="IPR020471">
    <property type="entry name" value="AKR"/>
</dbReference>
<dbReference type="PRINTS" id="PR00069">
    <property type="entry name" value="ALDKETRDTASE"/>
</dbReference>
<dbReference type="PIRSF" id="PIRSF000097">
    <property type="entry name" value="AKR"/>
    <property type="match status" value="1"/>
</dbReference>
<feature type="site" description="Lowers pKa of active site Tyr" evidence="7">
    <location>
        <position position="65"/>
    </location>
</feature>
<protein>
    <submittedName>
        <fullName evidence="9">Oxidoreductase</fullName>
    </submittedName>
</protein>
<dbReference type="Gene3D" id="3.20.20.100">
    <property type="entry name" value="NADP-dependent oxidoreductase domain"/>
    <property type="match status" value="1"/>
</dbReference>
<evidence type="ECO:0000256" key="4">
    <source>
        <dbReference type="ARBA" id="ARBA00049445"/>
    </source>
</evidence>
<accession>A4BFD2</accession>
<evidence type="ECO:0000256" key="1">
    <source>
        <dbReference type="ARBA" id="ARBA00007905"/>
    </source>
</evidence>
<keyword evidence="3" id="KW-0560">Oxidoreductase</keyword>